<protein>
    <submittedName>
        <fullName evidence="2">Helix-turn-helix domain-containing protein</fullName>
    </submittedName>
</protein>
<dbReference type="InterPro" id="IPR001387">
    <property type="entry name" value="Cro/C1-type_HTH"/>
</dbReference>
<name>A0ABW2XVU4_9ACTN</name>
<dbReference type="RefSeq" id="WP_242619529.1">
    <property type="nucleotide sequence ID" value="NZ_CAACUY010000138.1"/>
</dbReference>
<organism evidence="2 3">
    <name type="scientific">Actinomadura fibrosa</name>
    <dbReference type="NCBI Taxonomy" id="111802"/>
    <lineage>
        <taxon>Bacteria</taxon>
        <taxon>Bacillati</taxon>
        <taxon>Actinomycetota</taxon>
        <taxon>Actinomycetes</taxon>
        <taxon>Streptosporangiales</taxon>
        <taxon>Thermomonosporaceae</taxon>
        <taxon>Actinomadura</taxon>
    </lineage>
</organism>
<dbReference type="CDD" id="cd00093">
    <property type="entry name" value="HTH_XRE"/>
    <property type="match status" value="1"/>
</dbReference>
<proteinExistence type="predicted"/>
<evidence type="ECO:0000313" key="3">
    <source>
        <dbReference type="Proteomes" id="UP001597063"/>
    </source>
</evidence>
<evidence type="ECO:0000313" key="2">
    <source>
        <dbReference type="EMBL" id="MFD0689569.1"/>
    </source>
</evidence>
<dbReference type="PROSITE" id="PS50943">
    <property type="entry name" value="HTH_CROC1"/>
    <property type="match status" value="1"/>
</dbReference>
<dbReference type="InterPro" id="IPR043917">
    <property type="entry name" value="DUF5753"/>
</dbReference>
<dbReference type="Pfam" id="PF19054">
    <property type="entry name" value="DUF5753"/>
    <property type="match status" value="1"/>
</dbReference>
<dbReference type="SUPFAM" id="SSF47413">
    <property type="entry name" value="lambda repressor-like DNA-binding domains"/>
    <property type="match status" value="1"/>
</dbReference>
<dbReference type="InterPro" id="IPR010982">
    <property type="entry name" value="Lambda_DNA-bd_dom_sf"/>
</dbReference>
<feature type="domain" description="HTH cro/C1-type" evidence="1">
    <location>
        <begin position="20"/>
        <end position="74"/>
    </location>
</feature>
<evidence type="ECO:0000259" key="1">
    <source>
        <dbReference type="PROSITE" id="PS50943"/>
    </source>
</evidence>
<keyword evidence="3" id="KW-1185">Reference proteome</keyword>
<gene>
    <name evidence="2" type="ORF">ACFQZM_34135</name>
</gene>
<accession>A0ABW2XVU4</accession>
<sequence>MGMPSGPGPVVQRAILTSELQRLRQENGATQDQVAAALDWSTSKLIRIEGGTVGVSTTDLQALLRYYGIPEGDPQVTRLTEIARDARQRAWWNLYKRELSSDYLQYIGYEMGASIIRSFTPLVVPGLLQLEEYATALTKEFVQAPDQRDIVVEVRLRRQEEIFNRSELPQLRMVIDEAVLQRRVGGQVDPEIMPRQLRHILDMLEKPNVTIEIIPFSKGAHFGLLGNFTILEFADPRLNDVLWLENVGASALTVVDRDTRVTDYRAAFENLRQLALPPGEARPFIEGIVSSMG</sequence>
<reference evidence="3" key="1">
    <citation type="journal article" date="2019" name="Int. J. Syst. Evol. Microbiol.">
        <title>The Global Catalogue of Microorganisms (GCM) 10K type strain sequencing project: providing services to taxonomists for standard genome sequencing and annotation.</title>
        <authorList>
            <consortium name="The Broad Institute Genomics Platform"/>
            <consortium name="The Broad Institute Genome Sequencing Center for Infectious Disease"/>
            <person name="Wu L."/>
            <person name="Ma J."/>
        </authorList>
    </citation>
    <scope>NUCLEOTIDE SEQUENCE [LARGE SCALE GENOMIC DNA]</scope>
    <source>
        <strain evidence="3">JCM 9371</strain>
    </source>
</reference>
<dbReference type="Gene3D" id="1.10.260.40">
    <property type="entry name" value="lambda repressor-like DNA-binding domains"/>
    <property type="match status" value="1"/>
</dbReference>
<comment type="caution">
    <text evidence="2">The sequence shown here is derived from an EMBL/GenBank/DDBJ whole genome shotgun (WGS) entry which is preliminary data.</text>
</comment>
<dbReference type="SMART" id="SM00530">
    <property type="entry name" value="HTH_XRE"/>
    <property type="match status" value="1"/>
</dbReference>
<dbReference type="Proteomes" id="UP001597063">
    <property type="component" value="Unassembled WGS sequence"/>
</dbReference>
<dbReference type="EMBL" id="JBHTGP010000017">
    <property type="protein sequence ID" value="MFD0689569.1"/>
    <property type="molecule type" value="Genomic_DNA"/>
</dbReference>
<dbReference type="Pfam" id="PF13560">
    <property type="entry name" value="HTH_31"/>
    <property type="match status" value="1"/>
</dbReference>